<dbReference type="InterPro" id="IPR017956">
    <property type="entry name" value="AT_hook_DNA-bd_motif"/>
</dbReference>
<geneLocation type="plasmid" evidence="7">
    <name>pKAP298</name>
</geneLocation>
<dbReference type="PANTHER" id="PTHR33175:SF3">
    <property type="entry name" value="DNA-BINDING PROTEIN HU-BETA"/>
    <property type="match status" value="1"/>
</dbReference>
<dbReference type="Pfam" id="PF00216">
    <property type="entry name" value="Bac_DNA_binding"/>
    <property type="match status" value="1"/>
</dbReference>
<dbReference type="OrthoDB" id="9804203at2"/>
<dbReference type="SUPFAM" id="SSF47729">
    <property type="entry name" value="IHF-like DNA-binding proteins"/>
    <property type="match status" value="1"/>
</dbReference>
<comment type="similarity">
    <text evidence="2 5">Belongs to the bacterial histone-like protein family.</text>
</comment>
<feature type="compositionally biased region" description="Basic and acidic residues" evidence="6">
    <location>
        <begin position="171"/>
        <end position="183"/>
    </location>
</feature>
<dbReference type="SMART" id="SM00411">
    <property type="entry name" value="BHL"/>
    <property type="match status" value="1"/>
</dbReference>
<reference evidence="7" key="1">
    <citation type="journal article" date="2005" name="J. Mol. Evol.">
        <title>Sequence, transcription activity, and evolutionary origin of the R-body coding plasmid pKAP298 from the intracellular parasitic bacterium Caedibacter taeniospiralis.</title>
        <authorList>
            <person name="Jeblick J."/>
            <person name="Kusch J."/>
        </authorList>
    </citation>
    <scope>NUCLEOTIDE SEQUENCE</scope>
    <source>
        <plasmid evidence="7">pKAP298</plasmid>
    </source>
</reference>
<feature type="region of interest" description="Disordered" evidence="6">
    <location>
        <begin position="141"/>
        <end position="183"/>
    </location>
</feature>
<dbReference type="AlphaFoldDB" id="Q6TFE9"/>
<evidence type="ECO:0000256" key="1">
    <source>
        <dbReference type="ARBA" id="ARBA00003819"/>
    </source>
</evidence>
<dbReference type="RefSeq" id="WP_011178461.1">
    <property type="nucleotide sequence ID" value="NC_005915.1"/>
</dbReference>
<dbReference type="InterPro" id="IPR000119">
    <property type="entry name" value="Hist_DNA-bd"/>
</dbReference>
<dbReference type="GO" id="GO:0030527">
    <property type="term" value="F:structural constituent of chromatin"/>
    <property type="evidence" value="ECO:0007669"/>
    <property type="project" value="InterPro"/>
</dbReference>
<accession>Q6TFE9</accession>
<dbReference type="PANTHER" id="PTHR33175">
    <property type="entry name" value="DNA-BINDING PROTEIN HU"/>
    <property type="match status" value="1"/>
</dbReference>
<proteinExistence type="inferred from homology"/>
<organism evidence="7">
    <name type="scientific">Caedibacter taeniospiralis</name>
    <dbReference type="NCBI Taxonomy" id="28907"/>
    <lineage>
        <taxon>Bacteria</taxon>
        <taxon>Pseudomonadati</taxon>
        <taxon>Pseudomonadota</taxon>
        <taxon>Gammaproteobacteria</taxon>
        <taxon>Thiotrichales</taxon>
        <taxon>Fastidiosibacteraceae</taxon>
        <taxon>Caedibacter</taxon>
    </lineage>
</organism>
<feature type="compositionally biased region" description="Basic and acidic residues" evidence="6">
    <location>
        <begin position="1"/>
        <end position="19"/>
    </location>
</feature>
<evidence type="ECO:0000313" key="7">
    <source>
        <dbReference type="EMBL" id="AAR87110.1"/>
    </source>
</evidence>
<evidence type="ECO:0000256" key="2">
    <source>
        <dbReference type="ARBA" id="ARBA00010529"/>
    </source>
</evidence>
<evidence type="ECO:0000256" key="4">
    <source>
        <dbReference type="ARBA" id="ARBA00023125"/>
    </source>
</evidence>
<dbReference type="EMBL" id="AY422720">
    <property type="protein sequence ID" value="AAR87110.1"/>
    <property type="molecule type" value="Genomic_DNA"/>
</dbReference>
<dbReference type="InterPro" id="IPR010992">
    <property type="entry name" value="IHF-like_DNA-bd_dom_sf"/>
</dbReference>
<evidence type="ECO:0000256" key="5">
    <source>
        <dbReference type="RuleBase" id="RU003939"/>
    </source>
</evidence>
<dbReference type="GO" id="GO:0003677">
    <property type="term" value="F:DNA binding"/>
    <property type="evidence" value="ECO:0007669"/>
    <property type="project" value="UniProtKB-KW"/>
</dbReference>
<dbReference type="GO" id="GO:0030261">
    <property type="term" value="P:chromosome condensation"/>
    <property type="evidence" value="ECO:0007669"/>
    <property type="project" value="UniProtKB-KW"/>
</dbReference>
<sequence>MINAEKKLNQENDKQEVLKRGRGRPCKKDNRSMSRNELIKHLSLKTKFSREDCNHFFYELMNLLREQLLNNRIILLEGLGRFETRVSFRKNAHNPRTMEKIKPREKRVVLFKFANEFKALISDEAHIPNPDNLLDYVDNLDKKPRGRPKKIVQKSSIEDKPKRPRGRPKIFFKDTKNKDELES</sequence>
<dbReference type="Gene3D" id="4.10.520.10">
    <property type="entry name" value="IHF-like DNA-binding proteins"/>
    <property type="match status" value="1"/>
</dbReference>
<dbReference type="PRINTS" id="PR00929">
    <property type="entry name" value="ATHOOK"/>
</dbReference>
<keyword evidence="3" id="KW-0226">DNA condensation</keyword>
<keyword evidence="4" id="KW-0238">DNA-binding</keyword>
<name>Q6TFE9_CAETA</name>
<comment type="function">
    <text evidence="1">Histone-like DNA-binding protein which is capable of wrapping DNA to stabilize it, and thus to prevent its denaturation under extreme environmental conditions.</text>
</comment>
<evidence type="ECO:0000256" key="6">
    <source>
        <dbReference type="SAM" id="MobiDB-lite"/>
    </source>
</evidence>
<keyword evidence="7" id="KW-0614">Plasmid</keyword>
<dbReference type="SMART" id="SM00384">
    <property type="entry name" value="AT_hook"/>
    <property type="match status" value="3"/>
</dbReference>
<evidence type="ECO:0000256" key="3">
    <source>
        <dbReference type="ARBA" id="ARBA00023067"/>
    </source>
</evidence>
<feature type="region of interest" description="Disordered" evidence="6">
    <location>
        <begin position="1"/>
        <end position="32"/>
    </location>
</feature>
<protein>
    <submittedName>
        <fullName evidence="7">Putative integration host factor alpha subunit</fullName>
    </submittedName>
</protein>